<dbReference type="HOGENOM" id="CLU_011751_3_2_1"/>
<evidence type="ECO:0000313" key="10">
    <source>
        <dbReference type="EnsemblMetazoa" id="CapteP173883"/>
    </source>
</evidence>
<dbReference type="PANTHER" id="PTHR12558">
    <property type="entry name" value="CELL DIVISION CYCLE 16,23,27"/>
    <property type="match status" value="1"/>
</dbReference>
<evidence type="ECO:0000256" key="4">
    <source>
        <dbReference type="ARBA" id="ARBA00022786"/>
    </source>
</evidence>
<evidence type="ECO:0000256" key="5">
    <source>
        <dbReference type="ARBA" id="ARBA00022803"/>
    </source>
</evidence>
<dbReference type="FunCoup" id="R7UYU4">
    <property type="interactions" value="1906"/>
</dbReference>
<accession>R7UYU4</accession>
<dbReference type="Pfam" id="PF13181">
    <property type="entry name" value="TPR_8"/>
    <property type="match status" value="2"/>
</dbReference>
<evidence type="ECO:0000256" key="8">
    <source>
        <dbReference type="SAM" id="MobiDB-lite"/>
    </source>
</evidence>
<dbReference type="OMA" id="DPFHNNA"/>
<gene>
    <name evidence="9" type="ORF">CAPTEDRAFT_173883</name>
</gene>
<proteinExistence type="predicted"/>
<reference evidence="11" key="1">
    <citation type="submission" date="2012-12" db="EMBL/GenBank/DDBJ databases">
        <authorList>
            <person name="Hellsten U."/>
            <person name="Grimwood J."/>
            <person name="Chapman J.A."/>
            <person name="Shapiro H."/>
            <person name="Aerts A."/>
            <person name="Otillar R.P."/>
            <person name="Terry A.Y."/>
            <person name="Boore J.L."/>
            <person name="Simakov O."/>
            <person name="Marletaz F."/>
            <person name="Cho S.-J."/>
            <person name="Edsinger-Gonzales E."/>
            <person name="Havlak P."/>
            <person name="Kuo D.-H."/>
            <person name="Larsson T."/>
            <person name="Lv J."/>
            <person name="Arendt D."/>
            <person name="Savage R."/>
            <person name="Osoegawa K."/>
            <person name="de Jong P."/>
            <person name="Lindberg D.R."/>
            <person name="Seaver E.C."/>
            <person name="Weisblat D.A."/>
            <person name="Putnam N.H."/>
            <person name="Grigoriev I.V."/>
            <person name="Rokhsar D.S."/>
        </authorList>
    </citation>
    <scope>NUCLEOTIDE SEQUENCE</scope>
    <source>
        <strain evidence="11">I ESC-2004</strain>
    </source>
</reference>
<dbReference type="GO" id="GO:0005737">
    <property type="term" value="C:cytoplasm"/>
    <property type="evidence" value="ECO:0007669"/>
    <property type="project" value="TreeGrafter"/>
</dbReference>
<dbReference type="AlphaFoldDB" id="R7UYU4"/>
<keyword evidence="3" id="KW-0498">Mitosis</keyword>
<evidence type="ECO:0000313" key="9">
    <source>
        <dbReference type="EMBL" id="ELU11738.1"/>
    </source>
</evidence>
<feature type="repeat" description="TPR" evidence="7">
    <location>
        <begin position="444"/>
        <end position="477"/>
    </location>
</feature>
<dbReference type="PROSITE" id="PS50005">
    <property type="entry name" value="TPR"/>
    <property type="match status" value="2"/>
</dbReference>
<protein>
    <submittedName>
        <fullName evidence="9 10">Uncharacterized protein</fullName>
    </submittedName>
</protein>
<dbReference type="Gene3D" id="1.25.40.10">
    <property type="entry name" value="Tetratricopeptide repeat domain"/>
    <property type="match status" value="1"/>
</dbReference>
<dbReference type="EnsemblMetazoa" id="CapteT173883">
    <property type="protein sequence ID" value="CapteP173883"/>
    <property type="gene ID" value="CapteG173883"/>
</dbReference>
<keyword evidence="2" id="KW-0677">Repeat</keyword>
<dbReference type="Pfam" id="PF12895">
    <property type="entry name" value="ANAPC3"/>
    <property type="match status" value="1"/>
</dbReference>
<dbReference type="InterPro" id="IPR011990">
    <property type="entry name" value="TPR-like_helical_dom_sf"/>
</dbReference>
<feature type="region of interest" description="Disordered" evidence="8">
    <location>
        <begin position="556"/>
        <end position="608"/>
    </location>
</feature>
<dbReference type="EMBL" id="AMQN01005653">
    <property type="status" value="NOT_ANNOTATED_CDS"/>
    <property type="molecule type" value="Genomic_DNA"/>
</dbReference>
<keyword evidence="6" id="KW-0131">Cell cycle</keyword>
<evidence type="ECO:0000256" key="7">
    <source>
        <dbReference type="PROSITE-ProRule" id="PRU00339"/>
    </source>
</evidence>
<reference evidence="9 11" key="2">
    <citation type="journal article" date="2013" name="Nature">
        <title>Insights into bilaterian evolution from three spiralian genomes.</title>
        <authorList>
            <person name="Simakov O."/>
            <person name="Marletaz F."/>
            <person name="Cho S.J."/>
            <person name="Edsinger-Gonzales E."/>
            <person name="Havlak P."/>
            <person name="Hellsten U."/>
            <person name="Kuo D.H."/>
            <person name="Larsson T."/>
            <person name="Lv J."/>
            <person name="Arendt D."/>
            <person name="Savage R."/>
            <person name="Osoegawa K."/>
            <person name="de Jong P."/>
            <person name="Grimwood J."/>
            <person name="Chapman J.A."/>
            <person name="Shapiro H."/>
            <person name="Aerts A."/>
            <person name="Otillar R.P."/>
            <person name="Terry A.Y."/>
            <person name="Boore J.L."/>
            <person name="Grigoriev I.V."/>
            <person name="Lindberg D.R."/>
            <person name="Seaver E.C."/>
            <person name="Weisblat D.A."/>
            <person name="Putnam N.H."/>
            <person name="Rokhsar D.S."/>
        </authorList>
    </citation>
    <scope>NUCLEOTIDE SEQUENCE</scope>
    <source>
        <strain evidence="9 11">I ESC-2004</strain>
    </source>
</reference>
<dbReference type="GO" id="GO:0031145">
    <property type="term" value="P:anaphase-promoting complex-dependent catabolic process"/>
    <property type="evidence" value="ECO:0007669"/>
    <property type="project" value="TreeGrafter"/>
</dbReference>
<reference evidence="10" key="3">
    <citation type="submission" date="2015-06" db="UniProtKB">
        <authorList>
            <consortium name="EnsemblMetazoa"/>
        </authorList>
    </citation>
    <scope>IDENTIFICATION</scope>
</reference>
<dbReference type="SUPFAM" id="SSF48452">
    <property type="entry name" value="TPR-like"/>
    <property type="match status" value="2"/>
</dbReference>
<sequence>MAELKSEKAQIPCNINKLRSLVRSYIEKHQYESALFWANKLVTLTNNEALDVYWYAQTLYLTRQYHRATHLLKVHQLEKKIMCCRYLAARCHFDCKEFQEALDILDCPTECSEEVFSSAELTGTTMKSSINLLRGKIYEAMENRSLASECFREALQLDVFCYEAYECLTAHHMLSSQEEIELLGSLPFDSQCSSEEKDLIQQLYELRLKKYSKPGNMEAKPVLQLLKHNLDVVIHEAEQCYYNCDFRECHRIATSVLKQDPYNSQCTPLYVSVLMELRMPNELFYLAHKLVDLYPEKAVAWFAVGCYYFLVGKHEPARRYLSKATSLDRVFGPGWLAFGHSFAAENEHDQAMAAYFTASQIMKGCHLPVLYIGLEYGLTNNPKLAERFFTQALSIASEDPFVLHEMGVISFQNQKYEQAESYLMSALEQIQKAGDKEVMVEKWEPLLSNLGHVCRKLKKYEEALDFHRQALVLSPQNPSTFSAMGFIFSLNGQAAEAVDYFHKALGLRRDDTFSTTMLGYAIEQLMSDISPCEGAPDSEPHFPSASKMNWSALQMNSTAETFDDDNENDKSPSFDLQPVASITDESGSNMEDLTMADSSSMMVESDES</sequence>
<dbReference type="STRING" id="283909.R7UYU4"/>
<evidence type="ECO:0000313" key="11">
    <source>
        <dbReference type="Proteomes" id="UP000014760"/>
    </source>
</evidence>
<dbReference type="SMART" id="SM00028">
    <property type="entry name" value="TPR"/>
    <property type="match status" value="7"/>
</dbReference>
<evidence type="ECO:0000256" key="1">
    <source>
        <dbReference type="ARBA" id="ARBA00022618"/>
    </source>
</evidence>
<dbReference type="OrthoDB" id="10006270at2759"/>
<feature type="compositionally biased region" description="Low complexity" evidence="8">
    <location>
        <begin position="597"/>
        <end position="608"/>
    </location>
</feature>
<evidence type="ECO:0000256" key="3">
    <source>
        <dbReference type="ARBA" id="ARBA00022776"/>
    </source>
</evidence>
<dbReference type="PANTHER" id="PTHR12558:SF9">
    <property type="entry name" value="CELL DIVISION CYCLE PROTEIN 16 HOMOLOG"/>
    <property type="match status" value="1"/>
</dbReference>
<dbReference type="GO" id="GO:0016567">
    <property type="term" value="P:protein ubiquitination"/>
    <property type="evidence" value="ECO:0007669"/>
    <property type="project" value="TreeGrafter"/>
</dbReference>
<dbReference type="GO" id="GO:0005680">
    <property type="term" value="C:anaphase-promoting complex"/>
    <property type="evidence" value="ECO:0007669"/>
    <property type="project" value="TreeGrafter"/>
</dbReference>
<feature type="repeat" description="TPR" evidence="7">
    <location>
        <begin position="478"/>
        <end position="511"/>
    </location>
</feature>
<keyword evidence="11" id="KW-1185">Reference proteome</keyword>
<keyword evidence="1" id="KW-0132">Cell division</keyword>
<dbReference type="Pfam" id="PF13424">
    <property type="entry name" value="TPR_12"/>
    <property type="match status" value="1"/>
</dbReference>
<keyword evidence="4" id="KW-0833">Ubl conjugation pathway</keyword>
<dbReference type="InterPro" id="IPR019734">
    <property type="entry name" value="TPR_rpt"/>
</dbReference>
<dbReference type="GO" id="GO:0051301">
    <property type="term" value="P:cell division"/>
    <property type="evidence" value="ECO:0007669"/>
    <property type="project" value="UniProtKB-KW"/>
</dbReference>
<dbReference type="GO" id="GO:0045842">
    <property type="term" value="P:positive regulation of mitotic metaphase/anaphase transition"/>
    <property type="evidence" value="ECO:0007669"/>
    <property type="project" value="TreeGrafter"/>
</dbReference>
<evidence type="ECO:0000256" key="6">
    <source>
        <dbReference type="ARBA" id="ARBA00023306"/>
    </source>
</evidence>
<keyword evidence="5 7" id="KW-0802">TPR repeat</keyword>
<dbReference type="EMBL" id="KB296474">
    <property type="protein sequence ID" value="ELU11738.1"/>
    <property type="molecule type" value="Genomic_DNA"/>
</dbReference>
<evidence type="ECO:0000256" key="2">
    <source>
        <dbReference type="ARBA" id="ARBA00022737"/>
    </source>
</evidence>
<organism evidence="9">
    <name type="scientific">Capitella teleta</name>
    <name type="common">Polychaete worm</name>
    <dbReference type="NCBI Taxonomy" id="283909"/>
    <lineage>
        <taxon>Eukaryota</taxon>
        <taxon>Metazoa</taxon>
        <taxon>Spiralia</taxon>
        <taxon>Lophotrochozoa</taxon>
        <taxon>Annelida</taxon>
        <taxon>Polychaeta</taxon>
        <taxon>Sedentaria</taxon>
        <taxon>Scolecida</taxon>
        <taxon>Capitellidae</taxon>
        <taxon>Capitella</taxon>
    </lineage>
</organism>
<dbReference type="Proteomes" id="UP000014760">
    <property type="component" value="Unassembled WGS sequence"/>
</dbReference>
<name>R7UYU4_CAPTE</name>